<sequence length="191" mass="21299">MALWCQEQSVIQTADHAWNWGTALPAGRPRLCDWLEEAGSLTRRLRQHCRDFRVEPLAEASLRPLTAEQVLLLGAEQAYCREVLLLCDDHPWVFASSLYSPDTREALPALAGLGRRALGELMFEAADLSRSRFQFAGLDSRQYRQLADHAGLAPEPAASPWGRRSVLSTGQARVLVTELFLPAANAYQEIL</sequence>
<comment type="function">
    <text evidence="4">Removes the pyruvyl group from chorismate, with concomitant aromatization of the ring, to provide 4-hydroxybenzoate (4HB) for the ubiquinone pathway.</text>
</comment>
<dbReference type="GO" id="GO:0006744">
    <property type="term" value="P:ubiquinone biosynthetic process"/>
    <property type="evidence" value="ECO:0007669"/>
    <property type="project" value="UniProtKB-UniRule"/>
</dbReference>
<dbReference type="UniPathway" id="UPA00232"/>
<accession>A0A2P7QXW6</accession>
<dbReference type="Gene3D" id="3.40.1410.10">
    <property type="entry name" value="Chorismate lyase-like"/>
    <property type="match status" value="1"/>
</dbReference>
<reference evidence="5 6" key="1">
    <citation type="submission" date="2018-03" db="EMBL/GenBank/DDBJ databases">
        <title>The draft genome of Zobellella taiwanensis JCM 13381.</title>
        <authorList>
            <person name="Liu L."/>
            <person name="Li L."/>
            <person name="Wang T."/>
            <person name="Zhang X."/>
            <person name="Liang L."/>
        </authorList>
    </citation>
    <scope>NUCLEOTIDE SEQUENCE [LARGE SCALE GENOMIC DNA]</scope>
    <source>
        <strain evidence="5 6">JCM 13381</strain>
    </source>
</reference>
<comment type="pathway">
    <text evidence="4">Cofactor biosynthesis; ubiquinone biosynthesis.</text>
</comment>
<evidence type="ECO:0000256" key="1">
    <source>
        <dbReference type="ARBA" id="ARBA00022490"/>
    </source>
</evidence>
<dbReference type="GO" id="GO:0008813">
    <property type="term" value="F:chorismate lyase activity"/>
    <property type="evidence" value="ECO:0007669"/>
    <property type="project" value="UniProtKB-UniRule"/>
</dbReference>
<keyword evidence="1 4" id="KW-0963">Cytoplasm</keyword>
<dbReference type="OrthoDB" id="9789493at2"/>
<protein>
    <recommendedName>
        <fullName evidence="4">Probable chorismate pyruvate-lyase</fullName>
        <shortName evidence="4">CL</shortName>
        <shortName evidence="4">CPL</shortName>
        <ecNumber evidence="4">4.1.3.40</ecNumber>
    </recommendedName>
</protein>
<dbReference type="GO" id="GO:0005829">
    <property type="term" value="C:cytosol"/>
    <property type="evidence" value="ECO:0007669"/>
    <property type="project" value="TreeGrafter"/>
</dbReference>
<proteinExistence type="inferred from homology"/>
<dbReference type="InterPro" id="IPR007440">
    <property type="entry name" value="Chorismate--pyruvate_lyase"/>
</dbReference>
<feature type="binding site" evidence="4">
    <location>
        <position position="81"/>
    </location>
    <ligand>
        <name>substrate</name>
    </ligand>
</feature>
<feature type="binding site" evidence="4">
    <location>
        <position position="118"/>
    </location>
    <ligand>
        <name>substrate</name>
    </ligand>
</feature>
<dbReference type="Proteomes" id="UP000242181">
    <property type="component" value="Unassembled WGS sequence"/>
</dbReference>
<comment type="similarity">
    <text evidence="4">Belongs to the UbiC family.</text>
</comment>
<keyword evidence="3 4" id="KW-0456">Lyase</keyword>
<dbReference type="AlphaFoldDB" id="A0A2P7QXW6"/>
<dbReference type="PANTHER" id="PTHR38683">
    <property type="entry name" value="CHORISMATE PYRUVATE-LYASE"/>
    <property type="match status" value="1"/>
</dbReference>
<evidence type="ECO:0000256" key="4">
    <source>
        <dbReference type="HAMAP-Rule" id="MF_01632"/>
    </source>
</evidence>
<keyword evidence="6" id="KW-1185">Reference proteome</keyword>
<dbReference type="InterPro" id="IPR028978">
    <property type="entry name" value="Chorismate_lyase_/UTRA_dom_sf"/>
</dbReference>
<comment type="caution">
    <text evidence="5">The sequence shown here is derived from an EMBL/GenBank/DDBJ whole genome shotgun (WGS) entry which is preliminary data.</text>
</comment>
<evidence type="ECO:0000313" key="6">
    <source>
        <dbReference type="Proteomes" id="UP000242181"/>
    </source>
</evidence>
<comment type="catalytic activity">
    <reaction evidence="4">
        <text>chorismate = 4-hydroxybenzoate + pyruvate</text>
        <dbReference type="Rhea" id="RHEA:16505"/>
        <dbReference type="ChEBI" id="CHEBI:15361"/>
        <dbReference type="ChEBI" id="CHEBI:17879"/>
        <dbReference type="ChEBI" id="CHEBI:29748"/>
        <dbReference type="EC" id="4.1.3.40"/>
    </reaction>
</comment>
<dbReference type="SUPFAM" id="SSF64288">
    <property type="entry name" value="Chorismate lyase-like"/>
    <property type="match status" value="1"/>
</dbReference>
<dbReference type="Pfam" id="PF04345">
    <property type="entry name" value="Chor_lyase"/>
    <property type="match status" value="1"/>
</dbReference>
<keyword evidence="4" id="KW-0670">Pyruvate</keyword>
<gene>
    <name evidence="4" type="primary">ubiC</name>
    <name evidence="5" type="ORF">C7I36_09080</name>
</gene>
<keyword evidence="2 4" id="KW-0831">Ubiquinone biosynthesis</keyword>
<dbReference type="HAMAP" id="MF_01632">
    <property type="entry name" value="UbiC"/>
    <property type="match status" value="1"/>
</dbReference>
<organism evidence="5 6">
    <name type="scientific">Zobellella taiwanensis</name>
    <dbReference type="NCBI Taxonomy" id="347535"/>
    <lineage>
        <taxon>Bacteria</taxon>
        <taxon>Pseudomonadati</taxon>
        <taxon>Pseudomonadota</taxon>
        <taxon>Gammaproteobacteria</taxon>
        <taxon>Aeromonadales</taxon>
        <taxon>Aeromonadaceae</taxon>
        <taxon>Zobellella</taxon>
    </lineage>
</organism>
<evidence type="ECO:0000313" key="5">
    <source>
        <dbReference type="EMBL" id="PSJ42810.1"/>
    </source>
</evidence>
<comment type="subcellular location">
    <subcellularLocation>
        <location evidence="4">Cytoplasm</location>
    </subcellularLocation>
</comment>
<evidence type="ECO:0000256" key="2">
    <source>
        <dbReference type="ARBA" id="ARBA00022688"/>
    </source>
</evidence>
<feature type="binding site" evidence="4">
    <location>
        <position position="178"/>
    </location>
    <ligand>
        <name>substrate</name>
    </ligand>
</feature>
<dbReference type="EC" id="4.1.3.40" evidence="4"/>
<name>A0A2P7QXW6_9GAMM</name>
<dbReference type="GO" id="GO:0042866">
    <property type="term" value="P:pyruvate biosynthetic process"/>
    <property type="evidence" value="ECO:0007669"/>
    <property type="project" value="UniProtKB-UniRule"/>
</dbReference>
<dbReference type="EMBL" id="PXYH01000010">
    <property type="protein sequence ID" value="PSJ42810.1"/>
    <property type="molecule type" value="Genomic_DNA"/>
</dbReference>
<evidence type="ECO:0000256" key="3">
    <source>
        <dbReference type="ARBA" id="ARBA00023239"/>
    </source>
</evidence>
<dbReference type="PANTHER" id="PTHR38683:SF1">
    <property type="entry name" value="CHORISMATE PYRUVATE-LYASE"/>
    <property type="match status" value="1"/>
</dbReference>
<comment type="caution">
    <text evidence="4">Lacks conserved residue(s) required for the propagation of feature annotation.</text>
</comment>